<dbReference type="Proteomes" id="UP001226691">
    <property type="component" value="Unassembled WGS sequence"/>
</dbReference>
<proteinExistence type="inferred from homology"/>
<evidence type="ECO:0000313" key="4">
    <source>
        <dbReference type="Proteomes" id="UP001226691"/>
    </source>
</evidence>
<keyword evidence="4" id="KW-1185">Reference proteome</keyword>
<dbReference type="SUPFAM" id="SSF143120">
    <property type="entry name" value="YefM-like"/>
    <property type="match status" value="1"/>
</dbReference>
<dbReference type="InterPro" id="IPR006442">
    <property type="entry name" value="Antitoxin_Phd/YefM"/>
</dbReference>
<dbReference type="EMBL" id="JAUTBF010000001">
    <property type="protein sequence ID" value="MDQ1123835.1"/>
    <property type="molecule type" value="Genomic_DNA"/>
</dbReference>
<sequence length="86" mass="9490">MAAMMYNVLEARNNLSKLIADVESGVEVTIARRGVPVARIVPMDHRPDRPRNAFADWLEKNPLTPARARPVDEIEAIIAENRAAGA</sequence>
<evidence type="ECO:0000256" key="2">
    <source>
        <dbReference type="RuleBase" id="RU362080"/>
    </source>
</evidence>
<comment type="function">
    <text evidence="2">Antitoxin component of a type II toxin-antitoxin (TA) system.</text>
</comment>
<dbReference type="NCBIfam" id="TIGR01552">
    <property type="entry name" value="phd_fam"/>
    <property type="match status" value="1"/>
</dbReference>
<dbReference type="Gene3D" id="3.40.1620.10">
    <property type="entry name" value="YefM-like domain"/>
    <property type="match status" value="1"/>
</dbReference>
<comment type="caution">
    <text evidence="3">The sequence shown here is derived from an EMBL/GenBank/DDBJ whole genome shotgun (WGS) entry which is preliminary data.</text>
</comment>
<dbReference type="InterPro" id="IPR036165">
    <property type="entry name" value="YefM-like_sf"/>
</dbReference>
<organism evidence="3 4">
    <name type="scientific">Microbacterium trichothecenolyticum</name>
    <name type="common">Aureobacterium trichothecenolyticum</name>
    <dbReference type="NCBI Taxonomy" id="69370"/>
    <lineage>
        <taxon>Bacteria</taxon>
        <taxon>Bacillati</taxon>
        <taxon>Actinomycetota</taxon>
        <taxon>Actinomycetes</taxon>
        <taxon>Micrococcales</taxon>
        <taxon>Microbacteriaceae</taxon>
        <taxon>Microbacterium</taxon>
    </lineage>
</organism>
<comment type="similarity">
    <text evidence="1 2">Belongs to the phD/YefM antitoxin family.</text>
</comment>
<dbReference type="Pfam" id="PF02604">
    <property type="entry name" value="PhdYeFM_antitox"/>
    <property type="match status" value="1"/>
</dbReference>
<evidence type="ECO:0000256" key="1">
    <source>
        <dbReference type="ARBA" id="ARBA00009981"/>
    </source>
</evidence>
<gene>
    <name evidence="3" type="ORF">QE412_002408</name>
</gene>
<name>A0ABU0TVY9_MICTR</name>
<reference evidence="3 4" key="1">
    <citation type="submission" date="2023-07" db="EMBL/GenBank/DDBJ databases">
        <title>Functional and genomic diversity of the sorghum phyllosphere microbiome.</title>
        <authorList>
            <person name="Shade A."/>
        </authorList>
    </citation>
    <scope>NUCLEOTIDE SEQUENCE [LARGE SCALE GENOMIC DNA]</scope>
    <source>
        <strain evidence="3 4">SORGH_AS_1207</strain>
    </source>
</reference>
<evidence type="ECO:0000313" key="3">
    <source>
        <dbReference type="EMBL" id="MDQ1123835.1"/>
    </source>
</evidence>
<protein>
    <recommendedName>
        <fullName evidence="2">Antitoxin</fullName>
    </recommendedName>
</protein>
<accession>A0ABU0TVY9</accession>